<dbReference type="Gene3D" id="1.25.40.10">
    <property type="entry name" value="Tetratricopeptide repeat domain"/>
    <property type="match status" value="2"/>
</dbReference>
<name>A0A6V8HF50_TALPI</name>
<dbReference type="InterPro" id="IPR011990">
    <property type="entry name" value="TPR-like_helical_dom_sf"/>
</dbReference>
<reference evidence="3" key="1">
    <citation type="journal article" date="2015" name="Genome Announc.">
        <title>Draft genome sequence of Talaromyces cellulolyticus strain Y-94, a source of lignocellulosic biomass-degrading enzymes.</title>
        <authorList>
            <person name="Fujii T."/>
            <person name="Koike H."/>
            <person name="Sawayama S."/>
            <person name="Yano S."/>
            <person name="Inoue H."/>
        </authorList>
    </citation>
    <scope>NUCLEOTIDE SEQUENCE [LARGE SCALE GENOMIC DNA]</scope>
    <source>
        <strain evidence="3">Y-94</strain>
    </source>
</reference>
<feature type="region of interest" description="Disordered" evidence="1">
    <location>
        <begin position="1"/>
        <end position="23"/>
    </location>
</feature>
<keyword evidence="3" id="KW-1185">Reference proteome</keyword>
<gene>
    <name evidence="2" type="ORF">TCE0_034r10374</name>
</gene>
<accession>A0A6V8HF50</accession>
<protein>
    <submittedName>
        <fullName evidence="2">Uncharacterized protein</fullName>
    </submittedName>
</protein>
<dbReference type="EMBL" id="DF933830">
    <property type="protein sequence ID" value="GAM39105.1"/>
    <property type="molecule type" value="Genomic_DNA"/>
</dbReference>
<evidence type="ECO:0000313" key="2">
    <source>
        <dbReference type="EMBL" id="GAM39105.1"/>
    </source>
</evidence>
<evidence type="ECO:0000313" key="3">
    <source>
        <dbReference type="Proteomes" id="UP000053095"/>
    </source>
</evidence>
<dbReference type="AlphaFoldDB" id="A0A6V8HF50"/>
<evidence type="ECO:0000256" key="1">
    <source>
        <dbReference type="SAM" id="MobiDB-lite"/>
    </source>
</evidence>
<dbReference type="SUPFAM" id="SSF48452">
    <property type="entry name" value="TPR-like"/>
    <property type="match status" value="1"/>
</dbReference>
<comment type="caution">
    <text evidence="2">The sequence shown here is derived from an EMBL/GenBank/DDBJ whole genome shotgun (WGS) entry which is preliminary data.</text>
</comment>
<dbReference type="InterPro" id="IPR019734">
    <property type="entry name" value="TPR_rpt"/>
</dbReference>
<organism evidence="2 3">
    <name type="scientific">Talaromyces pinophilus</name>
    <name type="common">Penicillium pinophilum</name>
    <dbReference type="NCBI Taxonomy" id="128442"/>
    <lineage>
        <taxon>Eukaryota</taxon>
        <taxon>Fungi</taxon>
        <taxon>Dikarya</taxon>
        <taxon>Ascomycota</taxon>
        <taxon>Pezizomycotina</taxon>
        <taxon>Eurotiomycetes</taxon>
        <taxon>Eurotiomycetidae</taxon>
        <taxon>Eurotiales</taxon>
        <taxon>Trichocomaceae</taxon>
        <taxon>Talaromyces</taxon>
        <taxon>Talaromyces sect. Talaromyces</taxon>
    </lineage>
</organism>
<proteinExistence type="predicted"/>
<dbReference type="SMART" id="SM00028">
    <property type="entry name" value="TPR"/>
    <property type="match status" value="2"/>
</dbReference>
<sequence length="583" mass="66154">MTTRQTLRTHHSHPTPGSSENVSFNLPVYSYTHGTQWGFNRLVPTHPGISQMDKTTLILANTLAYLDSDAGIPRLLLMRAGCPQRRWNSDGEPEDVSPEETTIASDLVEVLSDADRFRTAIDQLCFRGALVRTMFPGGGDCDVYRMDAATRAMYKQSSLVDPPQHGMLQALLLVCHAFPVDVYLDPEFRELGSAYLPQLQHVITQHYDALQNLGALTNDMRKTVAYVLIHSSRFSSTAWRSEALKRAEKIASNLITPDRCLDRMNLLQKIIQNHSGISLGDYGDCDGFSHASNKLNALSGQVFLARSNLHMRNEKDIDVAFALLQQIRPIDTNHISTMEELILQQKSLAWGRLLRFKGRFEDARSLLEAVYDARHYPEGVVSVGESDCELLSQLAETYCELGEPGKAEILVSARLESVFEKISNKNNLGQYKNDILKLVFAQAEAALQQGEYWRAFDLYRDMNRYIWSTRGRQSYVRAVCRMHMGLARVQHLQGEWSFALKYWERALRMYEKHSDSLDFGAVVTYASIAYVKLRLNDMDGARSFAVKAQELFKITGRQHWYTGLGTVWYDEMVSELKDVLKLG</sequence>
<dbReference type="Proteomes" id="UP000053095">
    <property type="component" value="Unassembled WGS sequence"/>
</dbReference>